<dbReference type="Proteomes" id="UP001202248">
    <property type="component" value="Unassembled WGS sequence"/>
</dbReference>
<dbReference type="EMBL" id="JAKWBL010000001">
    <property type="protein sequence ID" value="MCH5597616.1"/>
    <property type="molecule type" value="Genomic_DNA"/>
</dbReference>
<dbReference type="NCBIfam" id="TIGR04057">
    <property type="entry name" value="SusC_RagA_signa"/>
    <property type="match status" value="1"/>
</dbReference>
<comment type="caution">
    <text evidence="5">The sequence shown here is derived from an EMBL/GenBank/DDBJ whole genome shotgun (WGS) entry which is preliminary data.</text>
</comment>
<gene>
    <name evidence="5" type="ORF">MKP09_06690</name>
</gene>
<reference evidence="5 6" key="1">
    <citation type="submission" date="2022-02" db="EMBL/GenBank/DDBJ databases">
        <authorList>
            <person name="Min J."/>
        </authorList>
    </citation>
    <scope>NUCLEOTIDE SEQUENCE [LARGE SCALE GENOMIC DNA]</scope>
    <source>
        <strain evidence="5 6">GR10-1</strain>
    </source>
</reference>
<dbReference type="InterPro" id="IPR023997">
    <property type="entry name" value="TonB-dep_OMP_SusC/RagA_CS"/>
</dbReference>
<name>A0ABS9SGX0_9BACT</name>
<dbReference type="Gene3D" id="2.60.40.1120">
    <property type="entry name" value="Carboxypeptidase-like, regulatory domain"/>
    <property type="match status" value="1"/>
</dbReference>
<keyword evidence="2" id="KW-0812">Transmembrane</keyword>
<dbReference type="Pfam" id="PF13715">
    <property type="entry name" value="CarbopepD_reg_2"/>
    <property type="match status" value="1"/>
</dbReference>
<protein>
    <submittedName>
        <fullName evidence="5">TonB-dependent receptor plug domain-containing protein</fullName>
    </submittedName>
</protein>
<keyword evidence="1 3" id="KW-0732">Signal</keyword>
<dbReference type="InterPro" id="IPR008969">
    <property type="entry name" value="CarboxyPept-like_regulatory"/>
</dbReference>
<evidence type="ECO:0000256" key="2">
    <source>
        <dbReference type="PROSITE-ProRule" id="PRU01360"/>
    </source>
</evidence>
<dbReference type="PANTHER" id="PTHR30069">
    <property type="entry name" value="TONB-DEPENDENT OUTER MEMBRANE RECEPTOR"/>
    <property type="match status" value="1"/>
</dbReference>
<keyword evidence="2" id="KW-0472">Membrane</keyword>
<organism evidence="5 6">
    <name type="scientific">Niabella ginsengisoli</name>
    <dbReference type="NCBI Taxonomy" id="522298"/>
    <lineage>
        <taxon>Bacteria</taxon>
        <taxon>Pseudomonadati</taxon>
        <taxon>Bacteroidota</taxon>
        <taxon>Chitinophagia</taxon>
        <taxon>Chitinophagales</taxon>
        <taxon>Chitinophagaceae</taxon>
        <taxon>Niabella</taxon>
    </lineage>
</organism>
<dbReference type="RefSeq" id="WP_240826993.1">
    <property type="nucleotide sequence ID" value="NZ_JAKWBL010000001.1"/>
</dbReference>
<accession>A0ABS9SGX0</accession>
<dbReference type="InterPro" id="IPR037066">
    <property type="entry name" value="Plug_dom_sf"/>
</dbReference>
<keyword evidence="5" id="KW-0675">Receptor</keyword>
<evidence type="ECO:0000256" key="3">
    <source>
        <dbReference type="SAM" id="SignalP"/>
    </source>
</evidence>
<dbReference type="InterPro" id="IPR039426">
    <property type="entry name" value="TonB-dep_rcpt-like"/>
</dbReference>
<proteinExistence type="inferred from homology"/>
<keyword evidence="2" id="KW-0813">Transport</keyword>
<dbReference type="SUPFAM" id="SSF56935">
    <property type="entry name" value="Porins"/>
    <property type="match status" value="1"/>
</dbReference>
<dbReference type="PANTHER" id="PTHR30069:SF29">
    <property type="entry name" value="HEMOGLOBIN AND HEMOGLOBIN-HAPTOGLOBIN-BINDING PROTEIN 1-RELATED"/>
    <property type="match status" value="1"/>
</dbReference>
<feature type="signal peptide" evidence="3">
    <location>
        <begin position="1"/>
        <end position="23"/>
    </location>
</feature>
<dbReference type="PROSITE" id="PS52016">
    <property type="entry name" value="TONB_DEPENDENT_REC_3"/>
    <property type="match status" value="1"/>
</dbReference>
<dbReference type="SUPFAM" id="SSF49464">
    <property type="entry name" value="Carboxypeptidase regulatory domain-like"/>
    <property type="match status" value="1"/>
</dbReference>
<sequence>MKKTMQKMLLALLMSCASFLSWAQQRTVTGAVTDDQGVPLSGVSYIVKGTSTGGITDEKGNFSVSVTSNDAVIEFTFVGYITQSLTVGESATLSITLLKGENQMEGVVVTALGIKRQQKSLGYAVTKISTDKLENIGSPINTFTALYGQVPGLQVNTTAMGPAGGINIKIRNAVALQQGTNTRPLIVIDGIPMLDGNIDNLDRSTGNGLNDLNIDNIESFEVLKGAKASVMYGAKGGSGVILITTKSGTKKPGLGVDLNISSSVDEVWVQQEFQNEFGRDSRPHGTIRVSKTRTVFICVTARKPITQANLIILDQGLTVE</sequence>
<dbReference type="Pfam" id="PF07715">
    <property type="entry name" value="Plug"/>
    <property type="match status" value="1"/>
</dbReference>
<keyword evidence="2" id="KW-1134">Transmembrane beta strand</keyword>
<dbReference type="InterPro" id="IPR012910">
    <property type="entry name" value="Plug_dom"/>
</dbReference>
<comment type="subcellular location">
    <subcellularLocation>
        <location evidence="2">Cell outer membrane</location>
        <topology evidence="2">Multi-pass membrane protein</topology>
    </subcellularLocation>
</comment>
<evidence type="ECO:0000256" key="1">
    <source>
        <dbReference type="ARBA" id="ARBA00022729"/>
    </source>
</evidence>
<comment type="similarity">
    <text evidence="2">Belongs to the TonB-dependent receptor family.</text>
</comment>
<evidence type="ECO:0000259" key="4">
    <source>
        <dbReference type="Pfam" id="PF07715"/>
    </source>
</evidence>
<evidence type="ECO:0000313" key="5">
    <source>
        <dbReference type="EMBL" id="MCH5597616.1"/>
    </source>
</evidence>
<feature type="chain" id="PRO_5045921539" evidence="3">
    <location>
        <begin position="24"/>
        <end position="320"/>
    </location>
</feature>
<keyword evidence="2" id="KW-0998">Cell outer membrane</keyword>
<keyword evidence="6" id="KW-1185">Reference proteome</keyword>
<feature type="domain" description="TonB-dependent receptor plug" evidence="4">
    <location>
        <begin position="119"/>
        <end position="240"/>
    </location>
</feature>
<evidence type="ECO:0000313" key="6">
    <source>
        <dbReference type="Proteomes" id="UP001202248"/>
    </source>
</evidence>
<dbReference type="Gene3D" id="2.170.130.10">
    <property type="entry name" value="TonB-dependent receptor, plug domain"/>
    <property type="match status" value="1"/>
</dbReference>